<evidence type="ECO:0000313" key="1">
    <source>
        <dbReference type="EMBL" id="API82761.1"/>
    </source>
</evidence>
<proteinExistence type="predicted"/>
<keyword evidence="1" id="KW-0614">Plasmid</keyword>
<dbReference type="RefSeq" id="WP_101700962.1">
    <property type="nucleotide sequence ID" value="NZ_KX833209.1"/>
</dbReference>
<sequence length="138" mass="15935">MALIVEINPDTRAEFLDPTFNKFPGLEQQLIDEFIYCKEHNATTDIFGNDAVFTFPPYAVDAQLARIHIKLPDEQPWPPRTPDRQKKSNTYLVYAQYLWHPDRYSILALVTPAHDLMSAANTQLISHFSACAEDFHKR</sequence>
<geneLocation type="plasmid" evidence="1">
    <name>pTy004_01</name>
</geneLocation>
<dbReference type="EMBL" id="KX833209">
    <property type="protein sequence ID" value="API82761.1"/>
    <property type="molecule type" value="Genomic_DNA"/>
</dbReference>
<dbReference type="Pfam" id="PF13957">
    <property type="entry name" value="YafO_toxin"/>
    <property type="match status" value="1"/>
</dbReference>
<dbReference type="AlphaFoldDB" id="A0A1L4BLF1"/>
<dbReference type="InterPro" id="IPR020353">
    <property type="entry name" value="Toxin_YafO"/>
</dbReference>
<reference evidence="1" key="1">
    <citation type="submission" date="2016-09" db="EMBL/GenBank/DDBJ databases">
        <title>Whole genome sequence analysis of Salmonella Typhi isolated in Thailand before and after the introduction of a national immunization program.</title>
        <authorList>
            <person name="Dyson Z.A."/>
            <person name="Thanh D.P."/>
            <person name="Bodhidatta L."/>
            <person name="Mason C.J."/>
            <person name="Rabaa M.A."/>
            <person name="Vinh P.V."/>
            <person name="Thanh T.H."/>
            <person name="Thwaites G.E."/>
            <person name="Baker S."/>
            <person name="Holt K.E."/>
        </authorList>
    </citation>
    <scope>NUCLEOTIDE SEQUENCE</scope>
    <source>
        <strain evidence="1">Ty004</strain>
        <plasmid evidence="1">pTy004_01</plasmid>
    </source>
</reference>
<name>A0A1L4BLF1_SALTI</name>
<organism evidence="1">
    <name type="scientific">Salmonella typhi</name>
    <dbReference type="NCBI Taxonomy" id="90370"/>
    <lineage>
        <taxon>Bacteria</taxon>
        <taxon>Pseudomonadati</taxon>
        <taxon>Pseudomonadota</taxon>
        <taxon>Gammaproteobacteria</taxon>
        <taxon>Enterobacterales</taxon>
        <taxon>Enterobacteriaceae</taxon>
        <taxon>Salmonella</taxon>
    </lineage>
</organism>
<accession>A0A1L4BLF1</accession>
<protein>
    <submittedName>
        <fullName evidence="1">Putative toxin YafO</fullName>
    </submittedName>
</protein>